<dbReference type="EMBL" id="AY118864">
    <property type="protein sequence ID" value="AAM50724.1"/>
    <property type="molecule type" value="mRNA"/>
</dbReference>
<evidence type="ECO:0000313" key="1">
    <source>
        <dbReference type="EMBL" id="AAM50724.1"/>
    </source>
</evidence>
<proteinExistence type="evidence at transcript level"/>
<protein>
    <submittedName>
        <fullName evidence="1">GM24362p</fullName>
    </submittedName>
</protein>
<sequence>MACGFYGRRSHAKSRKLDGDFSLSEISHLPDHHVALLKFSCRKLKCFVKAPWKSV</sequence>
<organism evidence="1">
    <name type="scientific">Drosophila melanogaster</name>
    <name type="common">Fruit fly</name>
    <dbReference type="NCBI Taxonomy" id="7227"/>
    <lineage>
        <taxon>Eukaryota</taxon>
        <taxon>Metazoa</taxon>
        <taxon>Ecdysozoa</taxon>
        <taxon>Arthropoda</taxon>
        <taxon>Hexapoda</taxon>
        <taxon>Insecta</taxon>
        <taxon>Pterygota</taxon>
        <taxon>Neoptera</taxon>
        <taxon>Endopterygota</taxon>
        <taxon>Diptera</taxon>
        <taxon>Brachycera</taxon>
        <taxon>Muscomorpha</taxon>
        <taxon>Ephydroidea</taxon>
        <taxon>Drosophilidae</taxon>
        <taxon>Drosophila</taxon>
        <taxon>Sophophora</taxon>
    </lineage>
</organism>
<accession>Q8MSE8</accession>
<name>Q8MSE8_DROME</name>
<dbReference type="AlphaFoldDB" id="Q8MSE8"/>
<reference evidence="1" key="1">
    <citation type="submission" date="2002-06" db="EMBL/GenBank/DDBJ databases">
        <authorList>
            <person name="Stapleton M."/>
            <person name="Brokstein P."/>
            <person name="Hong L."/>
            <person name="Agbayani A."/>
            <person name="Carlson J."/>
            <person name="Champe M."/>
            <person name="Chavez C."/>
            <person name="Dorsett V."/>
            <person name="Dresnek D."/>
            <person name="Farfan D."/>
            <person name="Frise E."/>
            <person name="George R."/>
            <person name="Gonzalez M."/>
            <person name="Guarin H."/>
            <person name="Kronmiller B."/>
            <person name="Li P."/>
            <person name="Liao G."/>
            <person name="Miranda A."/>
            <person name="Mungall C.J."/>
            <person name="Nunoo J."/>
            <person name="Pacleb J."/>
            <person name="Paragas V."/>
            <person name="Park S."/>
            <person name="Patel S."/>
            <person name="Phouanenavong S."/>
            <person name="Wan K."/>
            <person name="Yu C."/>
            <person name="Lewis S.E."/>
            <person name="Rubin G.M."/>
            <person name="Celniker S."/>
        </authorList>
    </citation>
    <scope>NUCLEOTIDE SEQUENCE</scope>
</reference>